<protein>
    <submittedName>
        <fullName evidence="1">Uncharacterized protein</fullName>
    </submittedName>
</protein>
<gene>
    <name evidence="1" type="ORF">DFH08DRAFT_972366</name>
</gene>
<evidence type="ECO:0000313" key="2">
    <source>
        <dbReference type="Proteomes" id="UP001218218"/>
    </source>
</evidence>
<name>A0AAD6ZB30_9AGAR</name>
<dbReference type="EMBL" id="JARIHO010000064">
    <property type="protein sequence ID" value="KAJ7314982.1"/>
    <property type="molecule type" value="Genomic_DNA"/>
</dbReference>
<reference evidence="1" key="1">
    <citation type="submission" date="2023-03" db="EMBL/GenBank/DDBJ databases">
        <title>Massive genome expansion in bonnet fungi (Mycena s.s.) driven by repeated elements and novel gene families across ecological guilds.</title>
        <authorList>
            <consortium name="Lawrence Berkeley National Laboratory"/>
            <person name="Harder C.B."/>
            <person name="Miyauchi S."/>
            <person name="Viragh M."/>
            <person name="Kuo A."/>
            <person name="Thoen E."/>
            <person name="Andreopoulos B."/>
            <person name="Lu D."/>
            <person name="Skrede I."/>
            <person name="Drula E."/>
            <person name="Henrissat B."/>
            <person name="Morin E."/>
            <person name="Kohler A."/>
            <person name="Barry K."/>
            <person name="LaButti K."/>
            <person name="Morin E."/>
            <person name="Salamov A."/>
            <person name="Lipzen A."/>
            <person name="Mereny Z."/>
            <person name="Hegedus B."/>
            <person name="Baldrian P."/>
            <person name="Stursova M."/>
            <person name="Weitz H."/>
            <person name="Taylor A."/>
            <person name="Grigoriev I.V."/>
            <person name="Nagy L.G."/>
            <person name="Martin F."/>
            <person name="Kauserud H."/>
        </authorList>
    </citation>
    <scope>NUCLEOTIDE SEQUENCE</scope>
    <source>
        <strain evidence="1">CBHHK002</strain>
    </source>
</reference>
<organism evidence="1 2">
    <name type="scientific">Mycena albidolilacea</name>
    <dbReference type="NCBI Taxonomy" id="1033008"/>
    <lineage>
        <taxon>Eukaryota</taxon>
        <taxon>Fungi</taxon>
        <taxon>Dikarya</taxon>
        <taxon>Basidiomycota</taxon>
        <taxon>Agaricomycotina</taxon>
        <taxon>Agaricomycetes</taxon>
        <taxon>Agaricomycetidae</taxon>
        <taxon>Agaricales</taxon>
        <taxon>Marasmiineae</taxon>
        <taxon>Mycenaceae</taxon>
        <taxon>Mycena</taxon>
    </lineage>
</organism>
<sequence length="104" mass="11692">MLYDFVLEPIVTDGNVVAFIRMLCHKGTLARLALHGCSIDGGENDVFLCPWHTVLVLFEAELDRLRNIVFVNKDPRKKLLDEELVTKGLDLPTLESLQAVVNSQ</sequence>
<proteinExistence type="predicted"/>
<dbReference type="Proteomes" id="UP001218218">
    <property type="component" value="Unassembled WGS sequence"/>
</dbReference>
<accession>A0AAD6ZB30</accession>
<dbReference type="AlphaFoldDB" id="A0AAD6ZB30"/>
<keyword evidence="2" id="KW-1185">Reference proteome</keyword>
<comment type="caution">
    <text evidence="1">The sequence shown here is derived from an EMBL/GenBank/DDBJ whole genome shotgun (WGS) entry which is preliminary data.</text>
</comment>
<evidence type="ECO:0000313" key="1">
    <source>
        <dbReference type="EMBL" id="KAJ7314982.1"/>
    </source>
</evidence>